<dbReference type="CDD" id="cd00887">
    <property type="entry name" value="MoeA"/>
    <property type="match status" value="1"/>
</dbReference>
<evidence type="ECO:0000256" key="1">
    <source>
        <dbReference type="ARBA" id="ARBA00002901"/>
    </source>
</evidence>
<evidence type="ECO:0000256" key="3">
    <source>
        <dbReference type="ARBA" id="ARBA00010763"/>
    </source>
</evidence>
<dbReference type="InterPro" id="IPR036425">
    <property type="entry name" value="MoaB/Mog-like_dom_sf"/>
</dbReference>
<dbReference type="Gene3D" id="2.40.340.10">
    <property type="entry name" value="MoeA, C-terminal, domain IV"/>
    <property type="match status" value="1"/>
</dbReference>
<dbReference type="Gene3D" id="3.40.980.10">
    <property type="entry name" value="MoaB/Mog-like domain"/>
    <property type="match status" value="1"/>
</dbReference>
<evidence type="ECO:0000256" key="4">
    <source>
        <dbReference type="ARBA" id="ARBA00023150"/>
    </source>
</evidence>
<comment type="pathway">
    <text evidence="2 6">Cofactor biosynthesis; molybdopterin biosynthesis.</text>
</comment>
<sequence>MISVDEALSRLFSLCTPLPSEIIPLRNAAGRVLAAPVVAGLDQPPFAASAMDGYAIRETDHRAETRLRVIGEAAAGSGYPGEVRAGEAVRIFTGAPVPKGADWVVLQEDVTRKDSFITLGDRLEHGSNIRGAGQDFKSGDRIEAPRRLAPADLALIAAMNVPEVTVTRRPVVALIATGNELVMPGEEPGPDQIIASNSFALAAMAESAGAEVRMLPIARDTEASLGFTLDLARDADLIVTIGGASVGDHDLVGKVTEGMGMERSFYKIAMRPGKPLMAGRLGTSVLLGLPGNPVSSVVCGHIFMLPMLRAMQGLGAEPAVTRSGNLAAPVEANGPRAHYMRAKTEHRDGAVLLHPFDRQDSALLTVLAEANALLIRPVGDAARATGAAVEYIPL</sequence>
<comment type="function">
    <text evidence="1 6">Catalyzes the insertion of molybdate into adenylated molybdopterin with the concomitant release of AMP.</text>
</comment>
<evidence type="ECO:0000256" key="6">
    <source>
        <dbReference type="RuleBase" id="RU365090"/>
    </source>
</evidence>
<keyword evidence="4 6" id="KW-0501">Molybdenum cofactor biosynthesis</keyword>
<evidence type="ECO:0000259" key="7">
    <source>
        <dbReference type="SMART" id="SM00852"/>
    </source>
</evidence>
<dbReference type="Pfam" id="PF00994">
    <property type="entry name" value="MoCF_biosynth"/>
    <property type="match status" value="1"/>
</dbReference>
<dbReference type="PANTHER" id="PTHR10192">
    <property type="entry name" value="MOLYBDOPTERIN BIOSYNTHESIS PROTEIN"/>
    <property type="match status" value="1"/>
</dbReference>
<dbReference type="EC" id="2.10.1.1" evidence="6"/>
<dbReference type="SUPFAM" id="SSF63867">
    <property type="entry name" value="MoeA C-terminal domain-like"/>
    <property type="match status" value="1"/>
</dbReference>
<dbReference type="InterPro" id="IPR036135">
    <property type="entry name" value="MoeA_linker/N_sf"/>
</dbReference>
<keyword evidence="9" id="KW-1185">Reference proteome</keyword>
<evidence type="ECO:0000313" key="8">
    <source>
        <dbReference type="EMBL" id="MCV2873186.1"/>
    </source>
</evidence>
<proteinExistence type="inferred from homology"/>
<evidence type="ECO:0000256" key="5">
    <source>
        <dbReference type="ARBA" id="ARBA00047317"/>
    </source>
</evidence>
<keyword evidence="6" id="KW-0808">Transferase</keyword>
<keyword evidence="6" id="KW-0500">Molybdenum</keyword>
<dbReference type="InterPro" id="IPR001453">
    <property type="entry name" value="MoaB/Mog_dom"/>
</dbReference>
<comment type="cofactor">
    <cofactor evidence="6">
        <name>Mg(2+)</name>
        <dbReference type="ChEBI" id="CHEBI:18420"/>
    </cofactor>
</comment>
<gene>
    <name evidence="8" type="ORF">OEZ71_12865</name>
</gene>
<dbReference type="Pfam" id="PF03454">
    <property type="entry name" value="MoeA_C"/>
    <property type="match status" value="1"/>
</dbReference>
<dbReference type="Proteomes" id="UP001652564">
    <property type="component" value="Unassembled WGS sequence"/>
</dbReference>
<comment type="similarity">
    <text evidence="3 6">Belongs to the MoeA family.</text>
</comment>
<comment type="caution">
    <text evidence="8">The sequence shown here is derived from an EMBL/GenBank/DDBJ whole genome shotgun (WGS) entry which is preliminary data.</text>
</comment>
<dbReference type="NCBIfam" id="NF045515">
    <property type="entry name" value="Glp_gephyrin"/>
    <property type="match status" value="1"/>
</dbReference>
<dbReference type="InterPro" id="IPR036688">
    <property type="entry name" value="MoeA_C_domain_IV_sf"/>
</dbReference>
<evidence type="ECO:0000256" key="2">
    <source>
        <dbReference type="ARBA" id="ARBA00005046"/>
    </source>
</evidence>
<dbReference type="SMART" id="SM00852">
    <property type="entry name" value="MoCF_biosynth"/>
    <property type="match status" value="1"/>
</dbReference>
<name>A0ABT2ZPV7_9RHOB</name>
<dbReference type="InterPro" id="IPR005110">
    <property type="entry name" value="MoeA_linker/N"/>
</dbReference>
<keyword evidence="6" id="KW-0479">Metal-binding</keyword>
<feature type="domain" description="MoaB/Mog" evidence="7">
    <location>
        <begin position="173"/>
        <end position="310"/>
    </location>
</feature>
<organism evidence="8 9">
    <name type="scientific">Albidovulum litorale</name>
    <dbReference type="NCBI Taxonomy" id="2984134"/>
    <lineage>
        <taxon>Bacteria</taxon>
        <taxon>Pseudomonadati</taxon>
        <taxon>Pseudomonadota</taxon>
        <taxon>Alphaproteobacteria</taxon>
        <taxon>Rhodobacterales</taxon>
        <taxon>Paracoccaceae</taxon>
        <taxon>Albidovulum</taxon>
    </lineage>
</organism>
<accession>A0ABT2ZPV7</accession>
<dbReference type="InterPro" id="IPR038987">
    <property type="entry name" value="MoeA-like"/>
</dbReference>
<dbReference type="SUPFAM" id="SSF63882">
    <property type="entry name" value="MoeA N-terminal region -like"/>
    <property type="match status" value="1"/>
</dbReference>
<evidence type="ECO:0000313" key="9">
    <source>
        <dbReference type="Proteomes" id="UP001652564"/>
    </source>
</evidence>
<dbReference type="RefSeq" id="WP_263740394.1">
    <property type="nucleotide sequence ID" value="NZ_JAOWKZ010000003.1"/>
</dbReference>
<dbReference type="InterPro" id="IPR005111">
    <property type="entry name" value="MoeA_C_domain_IV"/>
</dbReference>
<dbReference type="EMBL" id="JAOWKZ010000003">
    <property type="protein sequence ID" value="MCV2873186.1"/>
    <property type="molecule type" value="Genomic_DNA"/>
</dbReference>
<reference evidence="8 9" key="1">
    <citation type="submission" date="2022-10" db="EMBL/GenBank/DDBJ databases">
        <title>Defluviimonas sp. nov., isolated from ocean surface sediments.</title>
        <authorList>
            <person name="He W."/>
            <person name="Wang L."/>
            <person name="Zhang D.-F."/>
        </authorList>
    </citation>
    <scope>NUCLEOTIDE SEQUENCE [LARGE SCALE GENOMIC DNA]</scope>
    <source>
        <strain evidence="8 9">WL0050</strain>
    </source>
</reference>
<dbReference type="SUPFAM" id="SSF53218">
    <property type="entry name" value="Molybdenum cofactor biosynthesis proteins"/>
    <property type="match status" value="1"/>
</dbReference>
<keyword evidence="6" id="KW-0460">Magnesium</keyword>
<dbReference type="PANTHER" id="PTHR10192:SF5">
    <property type="entry name" value="GEPHYRIN"/>
    <property type="match status" value="1"/>
</dbReference>
<dbReference type="Gene3D" id="2.170.190.11">
    <property type="entry name" value="Molybdopterin biosynthesis moea protein, domain 3"/>
    <property type="match status" value="1"/>
</dbReference>
<protein>
    <recommendedName>
        <fullName evidence="6">Molybdopterin molybdenumtransferase</fullName>
        <ecNumber evidence="6">2.10.1.1</ecNumber>
    </recommendedName>
</protein>
<comment type="catalytic activity">
    <reaction evidence="5">
        <text>adenylyl-molybdopterin + molybdate = Mo-molybdopterin + AMP + H(+)</text>
        <dbReference type="Rhea" id="RHEA:35047"/>
        <dbReference type="ChEBI" id="CHEBI:15378"/>
        <dbReference type="ChEBI" id="CHEBI:36264"/>
        <dbReference type="ChEBI" id="CHEBI:62727"/>
        <dbReference type="ChEBI" id="CHEBI:71302"/>
        <dbReference type="ChEBI" id="CHEBI:456215"/>
        <dbReference type="EC" id="2.10.1.1"/>
    </reaction>
</comment>
<dbReference type="Gene3D" id="3.90.105.10">
    <property type="entry name" value="Molybdopterin biosynthesis moea protein, domain 2"/>
    <property type="match status" value="1"/>
</dbReference>
<dbReference type="Pfam" id="PF03453">
    <property type="entry name" value="MoeA_N"/>
    <property type="match status" value="1"/>
</dbReference>